<dbReference type="PANTHER" id="PTHR30035:SF3">
    <property type="entry name" value="INTERMEMBRANE PHOSPHOLIPID TRANSPORT SYSTEM LIPOPROTEIN MLAA"/>
    <property type="match status" value="1"/>
</dbReference>
<sequence>MPLQPFPVPRSPRPRDRSSASLAPHRASATWAAAAACLSLAACAHAPSSQTAAALPPPAKTAGDPAEKTNRAIFAVNRTVDRAAVAPVARGYSKVMPSPARKGLKNFTSNLKGPHILINDVLQANFRRAGTTSARFAINSTVGVAGLFDVAGRMGMPFHDADMGQTFGRWGVPPGPSLQIPLLGPSNLRDFSGDLIGGALNPATYLTGGAATAVSVVDGVDMVDDRAELLPLTDELQRTSPDYYASLRDKTAEGRAAMVAEAKSGRGKPEGDHKSGAPLLMTPTAPAADPAARP</sequence>
<keyword evidence="4" id="KW-0449">Lipoprotein</keyword>
<accession>A0ABM6TIT9</accession>
<dbReference type="Proteomes" id="UP000240527">
    <property type="component" value="Chromosome"/>
</dbReference>
<proteinExistence type="inferred from homology"/>
<dbReference type="InterPro" id="IPR007428">
    <property type="entry name" value="MlaA"/>
</dbReference>
<dbReference type="PANTHER" id="PTHR30035">
    <property type="entry name" value="LIPOPROTEIN VACJ-RELATED"/>
    <property type="match status" value="1"/>
</dbReference>
<keyword evidence="5" id="KW-1185">Reference proteome</keyword>
<dbReference type="RefSeq" id="WP_013080093.1">
    <property type="nucleotide sequence ID" value="NZ_CP027850.1"/>
</dbReference>
<evidence type="ECO:0000313" key="5">
    <source>
        <dbReference type="Proteomes" id="UP000240527"/>
    </source>
</evidence>
<dbReference type="Pfam" id="PF04333">
    <property type="entry name" value="MlaA"/>
    <property type="match status" value="1"/>
</dbReference>
<feature type="compositionally biased region" description="Basic and acidic residues" evidence="3">
    <location>
        <begin position="263"/>
        <end position="275"/>
    </location>
</feature>
<reference evidence="4 5" key="1">
    <citation type="journal article" date="2015" name="Biotechnol. Bioeng.">
        <title>Genome sequence and phenotypic characterization of Caulobacter segnis.</title>
        <authorList>
            <person name="Patel S."/>
            <person name="Fletcher B."/>
            <person name="Scott D.C."/>
            <person name="Ely B."/>
        </authorList>
    </citation>
    <scope>NUCLEOTIDE SEQUENCE [LARGE SCALE GENOMIC DNA]</scope>
    <source>
        <strain evidence="4 5">TK0059</strain>
    </source>
</reference>
<evidence type="ECO:0000256" key="2">
    <source>
        <dbReference type="ARBA" id="ARBA00022729"/>
    </source>
</evidence>
<gene>
    <name evidence="4" type="ORF">B7G68_15375</name>
</gene>
<dbReference type="PRINTS" id="PR01805">
    <property type="entry name" value="VACJLIPOPROT"/>
</dbReference>
<feature type="region of interest" description="Disordered" evidence="3">
    <location>
        <begin position="1"/>
        <end position="23"/>
    </location>
</feature>
<dbReference type="EMBL" id="CP027850">
    <property type="protein sequence ID" value="AVQ03106.1"/>
    <property type="molecule type" value="Genomic_DNA"/>
</dbReference>
<organism evidence="4 5">
    <name type="scientific">Caulobacter segnis</name>
    <dbReference type="NCBI Taxonomy" id="88688"/>
    <lineage>
        <taxon>Bacteria</taxon>
        <taxon>Pseudomonadati</taxon>
        <taxon>Pseudomonadota</taxon>
        <taxon>Alphaproteobacteria</taxon>
        <taxon>Caulobacterales</taxon>
        <taxon>Caulobacteraceae</taxon>
        <taxon>Caulobacter</taxon>
    </lineage>
</organism>
<feature type="compositionally biased region" description="Low complexity" evidence="3">
    <location>
        <begin position="277"/>
        <end position="294"/>
    </location>
</feature>
<evidence type="ECO:0000256" key="1">
    <source>
        <dbReference type="ARBA" id="ARBA00010634"/>
    </source>
</evidence>
<evidence type="ECO:0000256" key="3">
    <source>
        <dbReference type="SAM" id="MobiDB-lite"/>
    </source>
</evidence>
<comment type="similarity">
    <text evidence="1">Belongs to the MlaA family.</text>
</comment>
<protein>
    <submittedName>
        <fullName evidence="4">VacJ family lipoprotein</fullName>
    </submittedName>
</protein>
<name>A0ABM6TIT9_9CAUL</name>
<feature type="region of interest" description="Disordered" evidence="3">
    <location>
        <begin position="259"/>
        <end position="294"/>
    </location>
</feature>
<keyword evidence="2" id="KW-0732">Signal</keyword>
<feature type="compositionally biased region" description="Pro residues" evidence="3">
    <location>
        <begin position="1"/>
        <end position="11"/>
    </location>
</feature>
<evidence type="ECO:0000313" key="4">
    <source>
        <dbReference type="EMBL" id="AVQ03106.1"/>
    </source>
</evidence>